<reference evidence="1 2" key="1">
    <citation type="submission" date="2019-08" db="EMBL/GenBank/DDBJ databases">
        <title>Whole genome of Aphis craccivora.</title>
        <authorList>
            <person name="Voronova N.V."/>
            <person name="Shulinski R.S."/>
            <person name="Bandarenka Y.V."/>
            <person name="Zhorov D.G."/>
            <person name="Warner D."/>
        </authorList>
    </citation>
    <scope>NUCLEOTIDE SEQUENCE [LARGE SCALE GENOMIC DNA]</scope>
    <source>
        <strain evidence="1">180601</strain>
        <tissue evidence="1">Whole Body</tissue>
    </source>
</reference>
<comment type="caution">
    <text evidence="1">The sequence shown here is derived from an EMBL/GenBank/DDBJ whole genome shotgun (WGS) entry which is preliminary data.</text>
</comment>
<dbReference type="EMBL" id="VUJU01004369">
    <property type="protein sequence ID" value="KAF0754594.1"/>
    <property type="molecule type" value="Genomic_DNA"/>
</dbReference>
<dbReference type="OrthoDB" id="8192078at2759"/>
<sequence>MIIEQEIDKALIMTLSESMVKELIPKVGLRSKFINQLNILKQKDVIIKAMGCSNESENGNLDFNITEVDMIDTSKENGHIRPNRGMLWDHYCNVQKDIRKLNNHVLNESESIINASDNIVDQGVIKNDIEMIACKEELYYFKEFPSIRDGQGYQLVNRTTAALIVIPKIFPSLTVSISSNVDGTKKRKKESWRPSNEEIPEGFIVVLKNIAQLKEVINIKTTKATSFRLTVQPYVALLGPDLQNELVVAASTFNYIKSFKKHFKIHGNILNEQTNPKNVQTLPIIEQIKALDELGVFIKLKPVHLGYRWNDKLENGRTISVSTPINAYSVPLLGKFFEMPNVLNMMQFVEKKLEKHSNKMLFLFLLYFDEFKTNNPIGSHAGMQKLGAIYISLPSFPPEHTSKLENIFLIYLFNSLGKKKVGKNLFRHLISEINCIEESGINVFVNNQSYQIYLSLALIVGDNLGLHSILGFTECFVSNYSCRFCHSSEEECHTQVSQSNENLRNIDNYIVDVNTKNVTLTGIVESCIWNNVNSFHVVYNYSVDLMHDLLKEDLNNRIKFFDYGPIEIKNRPSLLSITEHSLKSNNTTICKISALEMWCFVRCFGLMIGDLVPMESEFLKLYILLKKILDLSTSRSIGLECQHLLKMLISEHHSLYLKLTKINLKPKCHHLIHYPYIMDIKKK</sequence>
<accession>A0A6G0YER0</accession>
<organism evidence="1 2">
    <name type="scientific">Aphis craccivora</name>
    <name type="common">Cowpea aphid</name>
    <dbReference type="NCBI Taxonomy" id="307492"/>
    <lineage>
        <taxon>Eukaryota</taxon>
        <taxon>Metazoa</taxon>
        <taxon>Ecdysozoa</taxon>
        <taxon>Arthropoda</taxon>
        <taxon>Hexapoda</taxon>
        <taxon>Insecta</taxon>
        <taxon>Pterygota</taxon>
        <taxon>Neoptera</taxon>
        <taxon>Paraneoptera</taxon>
        <taxon>Hemiptera</taxon>
        <taxon>Sternorrhyncha</taxon>
        <taxon>Aphidomorpha</taxon>
        <taxon>Aphidoidea</taxon>
        <taxon>Aphididae</taxon>
        <taxon>Aphidini</taxon>
        <taxon>Aphis</taxon>
        <taxon>Aphis</taxon>
    </lineage>
</organism>
<dbReference type="AlphaFoldDB" id="A0A6G0YER0"/>
<name>A0A6G0YER0_APHCR</name>
<keyword evidence="2" id="KW-1185">Reference proteome</keyword>
<protein>
    <submittedName>
        <fullName evidence="1">Uncharacterized protein</fullName>
    </submittedName>
</protein>
<gene>
    <name evidence="1" type="ORF">FWK35_00015042</name>
</gene>
<evidence type="ECO:0000313" key="1">
    <source>
        <dbReference type="EMBL" id="KAF0754594.1"/>
    </source>
</evidence>
<evidence type="ECO:0000313" key="2">
    <source>
        <dbReference type="Proteomes" id="UP000478052"/>
    </source>
</evidence>
<dbReference type="Proteomes" id="UP000478052">
    <property type="component" value="Unassembled WGS sequence"/>
</dbReference>
<proteinExistence type="predicted"/>